<dbReference type="Gene3D" id="3.40.50.10610">
    <property type="entry name" value="ABC-type transport auxiliary lipoprotein component"/>
    <property type="match status" value="1"/>
</dbReference>
<dbReference type="PROSITE" id="PS51257">
    <property type="entry name" value="PROKAR_LIPOPROTEIN"/>
    <property type="match status" value="1"/>
</dbReference>
<dbReference type="STRING" id="314278.NB231_02498"/>
<dbReference type="EMBL" id="AAOF01000007">
    <property type="protein sequence ID" value="EAR21600.1"/>
    <property type="molecule type" value="Genomic_DNA"/>
</dbReference>
<dbReference type="OrthoDB" id="5600407at2"/>
<dbReference type="HOGENOM" id="CLU_096001_3_2_6"/>
<dbReference type="InterPro" id="IPR005586">
    <property type="entry name" value="ABC_trans_aux"/>
</dbReference>
<accession>A4BRM9</accession>
<organism evidence="2 3">
    <name type="scientific">Nitrococcus mobilis Nb-231</name>
    <dbReference type="NCBI Taxonomy" id="314278"/>
    <lineage>
        <taxon>Bacteria</taxon>
        <taxon>Pseudomonadati</taxon>
        <taxon>Pseudomonadota</taxon>
        <taxon>Gammaproteobacteria</taxon>
        <taxon>Chromatiales</taxon>
        <taxon>Ectothiorhodospiraceae</taxon>
        <taxon>Nitrococcus</taxon>
    </lineage>
</organism>
<proteinExistence type="predicted"/>
<reference evidence="2 3" key="1">
    <citation type="submission" date="2006-02" db="EMBL/GenBank/DDBJ databases">
        <authorList>
            <person name="Waterbury J."/>
            <person name="Ferriera S."/>
            <person name="Johnson J."/>
            <person name="Kravitz S."/>
            <person name="Halpern A."/>
            <person name="Remington K."/>
            <person name="Beeson K."/>
            <person name="Tran B."/>
            <person name="Rogers Y.-H."/>
            <person name="Friedman R."/>
            <person name="Venter J.C."/>
        </authorList>
    </citation>
    <scope>NUCLEOTIDE SEQUENCE [LARGE SCALE GENOMIC DNA]</scope>
    <source>
        <strain evidence="2 3">Nb-231</strain>
    </source>
</reference>
<dbReference type="Proteomes" id="UP000003374">
    <property type="component" value="Unassembled WGS sequence"/>
</dbReference>
<comment type="caution">
    <text evidence="2">The sequence shown here is derived from an EMBL/GenBank/DDBJ whole genome shotgun (WGS) entry which is preliminary data.</text>
</comment>
<feature type="domain" description="ABC-type transport auxiliary lipoprotein component" evidence="1">
    <location>
        <begin position="35"/>
        <end position="194"/>
    </location>
</feature>
<dbReference type="SUPFAM" id="SSF159594">
    <property type="entry name" value="XCC0632-like"/>
    <property type="match status" value="1"/>
</dbReference>
<name>A4BRM9_9GAMM</name>
<dbReference type="eggNOG" id="COG3009">
    <property type="taxonomic scope" value="Bacteria"/>
</dbReference>
<gene>
    <name evidence="2" type="ORF">NB231_02498</name>
</gene>
<evidence type="ECO:0000313" key="3">
    <source>
        <dbReference type="Proteomes" id="UP000003374"/>
    </source>
</evidence>
<protein>
    <recommendedName>
        <fullName evidence="1">ABC-type transport auxiliary lipoprotein component domain-containing protein</fullName>
    </recommendedName>
</protein>
<dbReference type="AlphaFoldDB" id="A4BRM9"/>
<evidence type="ECO:0000313" key="2">
    <source>
        <dbReference type="EMBL" id="EAR21600.1"/>
    </source>
</evidence>
<dbReference type="RefSeq" id="WP_004999464.1">
    <property type="nucleotide sequence ID" value="NZ_CH672427.1"/>
</dbReference>
<evidence type="ECO:0000259" key="1">
    <source>
        <dbReference type="Pfam" id="PF03886"/>
    </source>
</evidence>
<dbReference type="Pfam" id="PF03886">
    <property type="entry name" value="ABC_trans_aux"/>
    <property type="match status" value="1"/>
</dbReference>
<keyword evidence="3" id="KW-1185">Reference proteome</keyword>
<sequence length="208" mass="22475">MTAQRFTILALAIVLAALILLSGCAGAPTVPEHRYLLGLTSRPAAPAASSEHRLWIASLQLAPFLRSDGIVMQTNDVAIHQGRDHLWAENLATQLRRSLREELARKLPRVQVLDDSESATTGEPLPRLEVEVDGFHGRYDGVAIVVGQWRLRDGTGRLLAARQFSVERPLPADGYQALVESLAAAWRGVADQIAPVVGGELIAAGHSQ</sequence>